<dbReference type="Proteomes" id="UP000789920">
    <property type="component" value="Unassembled WGS sequence"/>
</dbReference>
<reference evidence="1" key="1">
    <citation type="submission" date="2021-06" db="EMBL/GenBank/DDBJ databases">
        <authorList>
            <person name="Kallberg Y."/>
            <person name="Tangrot J."/>
            <person name="Rosling A."/>
        </authorList>
    </citation>
    <scope>NUCLEOTIDE SEQUENCE</scope>
    <source>
        <strain evidence="1">MA461A</strain>
    </source>
</reference>
<evidence type="ECO:0000313" key="1">
    <source>
        <dbReference type="EMBL" id="CAG8661809.1"/>
    </source>
</evidence>
<evidence type="ECO:0000313" key="2">
    <source>
        <dbReference type="Proteomes" id="UP000789920"/>
    </source>
</evidence>
<keyword evidence="2" id="KW-1185">Reference proteome</keyword>
<gene>
    <name evidence="1" type="ORF">RPERSI_LOCUS8305</name>
</gene>
<accession>A0ACA9NJR7</accession>
<organism evidence="1 2">
    <name type="scientific">Racocetra persica</name>
    <dbReference type="NCBI Taxonomy" id="160502"/>
    <lineage>
        <taxon>Eukaryota</taxon>
        <taxon>Fungi</taxon>
        <taxon>Fungi incertae sedis</taxon>
        <taxon>Mucoromycota</taxon>
        <taxon>Glomeromycotina</taxon>
        <taxon>Glomeromycetes</taxon>
        <taxon>Diversisporales</taxon>
        <taxon>Gigasporaceae</taxon>
        <taxon>Racocetra</taxon>
    </lineage>
</organism>
<protein>
    <submittedName>
        <fullName evidence="1">19276_t:CDS:1</fullName>
    </submittedName>
</protein>
<dbReference type="EMBL" id="CAJVQC010014896">
    <property type="protein sequence ID" value="CAG8661809.1"/>
    <property type="molecule type" value="Genomic_DNA"/>
</dbReference>
<comment type="caution">
    <text evidence="1">The sequence shown here is derived from an EMBL/GenBank/DDBJ whole genome shotgun (WGS) entry which is preliminary data.</text>
</comment>
<proteinExistence type="predicted"/>
<name>A0ACA9NJR7_9GLOM</name>
<sequence length="117" mass="13316">MEEQSSVKEEETSAIEEISSLTENTTITSNKEKDNTLVTTPDPPSRDTPELSSQATELPIRSTRNTLIELDQNIHISQNVMQISQNDKRENQKQQKNKELEKLLTSNTFNNCTFNFG</sequence>